<dbReference type="OrthoDB" id="4009884at2759"/>
<reference evidence="4 5" key="1">
    <citation type="journal article" date="2009" name="Genome Res.">
        <title>Comparative genomics of the fungal pathogens Candida dubliniensis and Candida albicans.</title>
        <authorList>
            <person name="Jackson A.P."/>
            <person name="Gamble J.A."/>
            <person name="Yeomans T."/>
            <person name="Moran G.P."/>
            <person name="Saunders D."/>
            <person name="Harris D."/>
            <person name="Aslett M."/>
            <person name="Barrell J.F."/>
            <person name="Butler G."/>
            <person name="Citiulo F."/>
            <person name="Coleman D.C."/>
            <person name="de Groot P.W.J."/>
            <person name="Goodwin T.J."/>
            <person name="Quail M.A."/>
            <person name="McQuillan J."/>
            <person name="Munro C.A."/>
            <person name="Pain A."/>
            <person name="Poulter R.T."/>
            <person name="Rajandream M.A."/>
            <person name="Renauld H."/>
            <person name="Spiering M.J."/>
            <person name="Tivey A."/>
            <person name="Gow N.A.R."/>
            <person name="Barrell B."/>
            <person name="Sullivan D.J."/>
            <person name="Berriman M."/>
        </authorList>
    </citation>
    <scope>NUCLEOTIDE SEQUENCE [LARGE SCALE GENOMIC DNA]</scope>
    <source>
        <strain evidence="5">CD36 / ATCC MYA-646 / CBS 7987 / NCPF 3949 / NRRL Y-17841</strain>
    </source>
</reference>
<dbReference type="VEuPathDB" id="FungiDB:CD36_80400"/>
<keyword evidence="2" id="KW-0812">Transmembrane</keyword>
<keyword evidence="2" id="KW-1133">Transmembrane helix</keyword>
<gene>
    <name evidence="3" type="ordered locus">Cd36_80400</name>
    <name evidence="4" type="ORF">CD36_80400</name>
</gene>
<dbReference type="EMBL" id="FM992690">
    <property type="protein sequence ID" value="CAX42570.1"/>
    <property type="molecule type" value="Genomic_DNA"/>
</dbReference>
<protein>
    <submittedName>
        <fullName evidence="4">Uncharacterized protein</fullName>
    </submittedName>
</protein>
<proteinExistence type="predicted"/>
<dbReference type="HOGENOM" id="CLU_1326219_0_0_1"/>
<evidence type="ECO:0000313" key="4">
    <source>
        <dbReference type="EMBL" id="CAX42570.1"/>
    </source>
</evidence>
<dbReference type="KEGG" id="cdu:CD36_80400"/>
<evidence type="ECO:0000313" key="5">
    <source>
        <dbReference type="Proteomes" id="UP000002605"/>
    </source>
</evidence>
<dbReference type="CGD" id="CAL0000171139">
    <property type="gene designation" value="Cd36_80400"/>
</dbReference>
<keyword evidence="5" id="KW-1185">Reference proteome</keyword>
<dbReference type="AlphaFoldDB" id="B9WD21"/>
<evidence type="ECO:0000256" key="1">
    <source>
        <dbReference type="SAM" id="MobiDB-lite"/>
    </source>
</evidence>
<name>B9WD21_CANDC</name>
<evidence type="ECO:0000256" key="2">
    <source>
        <dbReference type="SAM" id="Phobius"/>
    </source>
</evidence>
<feature type="region of interest" description="Disordered" evidence="1">
    <location>
        <begin position="1"/>
        <end position="20"/>
    </location>
</feature>
<accession>B9WD21</accession>
<feature type="transmembrane region" description="Helical" evidence="2">
    <location>
        <begin position="153"/>
        <end position="174"/>
    </location>
</feature>
<evidence type="ECO:0000313" key="3">
    <source>
        <dbReference type="CGD" id="CAL0000171139"/>
    </source>
</evidence>
<dbReference type="Proteomes" id="UP000002605">
    <property type="component" value="Chromosome 3"/>
</dbReference>
<feature type="compositionally biased region" description="Basic and acidic residues" evidence="1">
    <location>
        <begin position="1"/>
        <end position="10"/>
    </location>
</feature>
<keyword evidence="2" id="KW-0472">Membrane</keyword>
<dbReference type="RefSeq" id="XP_002418988.1">
    <property type="nucleotide sequence ID" value="XM_002418943.1"/>
</dbReference>
<organism evidence="4 5">
    <name type="scientific">Candida dubliniensis (strain CD36 / ATCC MYA-646 / CBS 7987 / NCPF 3949 / NRRL Y-17841)</name>
    <name type="common">Yeast</name>
    <dbReference type="NCBI Taxonomy" id="573826"/>
    <lineage>
        <taxon>Eukaryota</taxon>
        <taxon>Fungi</taxon>
        <taxon>Dikarya</taxon>
        <taxon>Ascomycota</taxon>
        <taxon>Saccharomycotina</taxon>
        <taxon>Pichiomycetes</taxon>
        <taxon>Debaryomycetaceae</taxon>
        <taxon>Candida/Lodderomyces clade</taxon>
        <taxon>Candida</taxon>
    </lineage>
</organism>
<dbReference type="GeneID" id="8046770"/>
<sequence>MAEAEQKDSSPKSLPLRRHSDVLVTTGTTYSATTPNSLNEGNSITSHRELIIPSSSGGEQQSPILDLVHPISSGNLATTSQETRTRNCISWCTGLFNFRNSPQETAENSSLLPVYHVRSNTSPIDSAGIASNLSEFIRRLLPGLARDQYPNTFSWLLATLLTIVLIAATLGLYFSGNLSGLLVLFKALVCSVFRQFQPSDVALPLFCRS</sequence>